<evidence type="ECO:0000313" key="3">
    <source>
        <dbReference type="Proteomes" id="UP001255246"/>
    </source>
</evidence>
<dbReference type="EMBL" id="JAVRHR010000003">
    <property type="protein sequence ID" value="MDT0608138.1"/>
    <property type="molecule type" value="Genomic_DNA"/>
</dbReference>
<organism evidence="2 3">
    <name type="scientific">Croceitalea rosinachiae</name>
    <dbReference type="NCBI Taxonomy" id="3075596"/>
    <lineage>
        <taxon>Bacteria</taxon>
        <taxon>Pseudomonadati</taxon>
        <taxon>Bacteroidota</taxon>
        <taxon>Flavobacteriia</taxon>
        <taxon>Flavobacteriales</taxon>
        <taxon>Flavobacteriaceae</taxon>
        <taxon>Croceitalea</taxon>
    </lineage>
</organism>
<evidence type="ECO:0000259" key="1">
    <source>
        <dbReference type="Pfam" id="PF01965"/>
    </source>
</evidence>
<dbReference type="CDD" id="cd03139">
    <property type="entry name" value="GATase1_PfpI_2"/>
    <property type="match status" value="1"/>
</dbReference>
<dbReference type="Proteomes" id="UP001255246">
    <property type="component" value="Unassembled WGS sequence"/>
</dbReference>
<dbReference type="SUPFAM" id="SSF52317">
    <property type="entry name" value="Class I glutamine amidotransferase-like"/>
    <property type="match status" value="1"/>
</dbReference>
<dbReference type="PANTHER" id="PTHR43130">
    <property type="entry name" value="ARAC-FAMILY TRANSCRIPTIONAL REGULATOR"/>
    <property type="match status" value="1"/>
</dbReference>
<dbReference type="Gene3D" id="3.40.50.880">
    <property type="match status" value="1"/>
</dbReference>
<dbReference type="InterPro" id="IPR029062">
    <property type="entry name" value="Class_I_gatase-like"/>
</dbReference>
<dbReference type="GO" id="GO:0016829">
    <property type="term" value="F:lyase activity"/>
    <property type="evidence" value="ECO:0007669"/>
    <property type="project" value="UniProtKB-KW"/>
</dbReference>
<proteinExistence type="predicted"/>
<dbReference type="InterPro" id="IPR052158">
    <property type="entry name" value="INH-QAR"/>
</dbReference>
<accession>A0ABU3AD77</accession>
<dbReference type="EC" id="4.2.1.-" evidence="2"/>
<name>A0ABU3AD77_9FLAO</name>
<gene>
    <name evidence="2" type="ORF">RM706_13915</name>
</gene>
<sequence length="351" mass="39546">MNKNIVIIVITLLSLNSGWSALNVYSSTALRHLPSDTLEFRHSDEYKSDSNELKAKMGIEELEADSNRKKIAFYLHDGVEILDFAGPLEVFTAAGHKVIIVSKTAEPIVSQGTLKIIPDYTIENAPKVDVIAFFGGNVGLDIINNGVSEWIKSFDELDNYFSVCTGVFFLGEAGILKNKTATTFHSSLDYLEENYKETKVLRDARYVDNGKVITTAGISAGIDGALHLVAKWQGFNKAREVAFIMEYDKWVPGEGMILSEDNPYTNLINLKKLEDYAGIYENESGIQVVIKVDKREKGLYAHLGKNRVPIFHEKEDKFSRMNKEHVTFIRNKNNEVIRMESSEHPVQFIKQ</sequence>
<comment type="caution">
    <text evidence="2">The sequence shown here is derived from an EMBL/GenBank/DDBJ whole genome shotgun (WGS) entry which is preliminary data.</text>
</comment>
<protein>
    <submittedName>
        <fullName evidence="2">DJ-1/PfpI family protein</fullName>
        <ecNumber evidence="2">4.2.1.-</ecNumber>
    </submittedName>
</protein>
<reference evidence="2 3" key="1">
    <citation type="submission" date="2023-09" db="EMBL/GenBank/DDBJ databases">
        <authorList>
            <person name="Rey-Velasco X."/>
        </authorList>
    </citation>
    <scope>NUCLEOTIDE SEQUENCE [LARGE SCALE GENOMIC DNA]</scope>
    <source>
        <strain evidence="2 3">F388</strain>
    </source>
</reference>
<dbReference type="InterPro" id="IPR002818">
    <property type="entry name" value="DJ-1/PfpI"/>
</dbReference>
<dbReference type="RefSeq" id="WP_311352591.1">
    <property type="nucleotide sequence ID" value="NZ_JAVRHR010000003.1"/>
</dbReference>
<dbReference type="Pfam" id="PF01965">
    <property type="entry name" value="DJ-1_PfpI"/>
    <property type="match status" value="1"/>
</dbReference>
<evidence type="ECO:0000313" key="2">
    <source>
        <dbReference type="EMBL" id="MDT0608138.1"/>
    </source>
</evidence>
<dbReference type="PANTHER" id="PTHR43130:SF3">
    <property type="entry name" value="HTH-TYPE TRANSCRIPTIONAL REGULATOR RV1931C"/>
    <property type="match status" value="1"/>
</dbReference>
<feature type="domain" description="DJ-1/PfpI" evidence="1">
    <location>
        <begin position="69"/>
        <end position="230"/>
    </location>
</feature>
<keyword evidence="2" id="KW-0456">Lyase</keyword>
<keyword evidence="3" id="KW-1185">Reference proteome</keyword>